<sequence length="202" mass="21349">MSAAPTVPTGTLYGLCALGATIRSRTKATNSSTIPKQYKKFSAATISSKLIHDSTKTPEADNRIPTVGVPCLDRLAKSSGIIPRSAIPSSWNESELISVTNMPTLAAAAAARTHHPSHEPAMASATSAKYPSVHSSRCRGTAPVPVSIRKDDKDEGVKQGLREGRFWVFDLAGYGADRVPVVEVPEESVEVQIPVDVANVSG</sequence>
<evidence type="ECO:0000256" key="1">
    <source>
        <dbReference type="SAM" id="MobiDB-lite"/>
    </source>
</evidence>
<comment type="caution">
    <text evidence="2">The sequence shown here is derived from an EMBL/GenBank/DDBJ whole genome shotgun (WGS) entry which is preliminary data.</text>
</comment>
<dbReference type="Proteomes" id="UP000325081">
    <property type="component" value="Unassembled WGS sequence"/>
</dbReference>
<evidence type="ECO:0000313" key="2">
    <source>
        <dbReference type="EMBL" id="GER56226.1"/>
    </source>
</evidence>
<feature type="region of interest" description="Disordered" evidence="1">
    <location>
        <begin position="128"/>
        <end position="155"/>
    </location>
</feature>
<protein>
    <submittedName>
        <fullName evidence="2">Peroxin 3-1</fullName>
    </submittedName>
</protein>
<accession>A0A5A7RGA3</accession>
<gene>
    <name evidence="2" type="ORF">STAS_33943</name>
</gene>
<evidence type="ECO:0000313" key="3">
    <source>
        <dbReference type="Proteomes" id="UP000325081"/>
    </source>
</evidence>
<proteinExistence type="predicted"/>
<reference evidence="3" key="1">
    <citation type="journal article" date="2019" name="Curr. Biol.">
        <title>Genome Sequence of Striga asiatica Provides Insight into the Evolution of Plant Parasitism.</title>
        <authorList>
            <person name="Yoshida S."/>
            <person name="Kim S."/>
            <person name="Wafula E.K."/>
            <person name="Tanskanen J."/>
            <person name="Kim Y.M."/>
            <person name="Honaas L."/>
            <person name="Yang Z."/>
            <person name="Spallek T."/>
            <person name="Conn C.E."/>
            <person name="Ichihashi Y."/>
            <person name="Cheong K."/>
            <person name="Cui S."/>
            <person name="Der J.P."/>
            <person name="Gundlach H."/>
            <person name="Jiao Y."/>
            <person name="Hori C."/>
            <person name="Ishida J.K."/>
            <person name="Kasahara H."/>
            <person name="Kiba T."/>
            <person name="Kim M.S."/>
            <person name="Koo N."/>
            <person name="Laohavisit A."/>
            <person name="Lee Y.H."/>
            <person name="Lumba S."/>
            <person name="McCourt P."/>
            <person name="Mortimer J.C."/>
            <person name="Mutuku J.M."/>
            <person name="Nomura T."/>
            <person name="Sasaki-Sekimoto Y."/>
            <person name="Seto Y."/>
            <person name="Wang Y."/>
            <person name="Wakatake T."/>
            <person name="Sakakibara H."/>
            <person name="Demura T."/>
            <person name="Yamaguchi S."/>
            <person name="Yoneyama K."/>
            <person name="Manabe R.I."/>
            <person name="Nelson D.C."/>
            <person name="Schulman A.H."/>
            <person name="Timko M.P."/>
            <person name="dePamphilis C.W."/>
            <person name="Choi D."/>
            <person name="Shirasu K."/>
        </authorList>
    </citation>
    <scope>NUCLEOTIDE SEQUENCE [LARGE SCALE GENOMIC DNA]</scope>
    <source>
        <strain evidence="3">cv. UVA1</strain>
    </source>
</reference>
<organism evidence="2 3">
    <name type="scientific">Striga asiatica</name>
    <name type="common">Asiatic witchweed</name>
    <name type="synonym">Buchnera asiatica</name>
    <dbReference type="NCBI Taxonomy" id="4170"/>
    <lineage>
        <taxon>Eukaryota</taxon>
        <taxon>Viridiplantae</taxon>
        <taxon>Streptophyta</taxon>
        <taxon>Embryophyta</taxon>
        <taxon>Tracheophyta</taxon>
        <taxon>Spermatophyta</taxon>
        <taxon>Magnoliopsida</taxon>
        <taxon>eudicotyledons</taxon>
        <taxon>Gunneridae</taxon>
        <taxon>Pentapetalae</taxon>
        <taxon>asterids</taxon>
        <taxon>lamiids</taxon>
        <taxon>Lamiales</taxon>
        <taxon>Orobanchaceae</taxon>
        <taxon>Buchnereae</taxon>
        <taxon>Striga</taxon>
    </lineage>
</organism>
<dbReference type="AlphaFoldDB" id="A0A5A7RGA3"/>
<dbReference type="EMBL" id="BKCP01012625">
    <property type="protein sequence ID" value="GER56226.1"/>
    <property type="molecule type" value="Genomic_DNA"/>
</dbReference>
<name>A0A5A7RGA3_STRAF</name>
<keyword evidence="3" id="KW-1185">Reference proteome</keyword>